<protein>
    <submittedName>
        <fullName evidence="1">Uncharacterized protein</fullName>
    </submittedName>
</protein>
<evidence type="ECO:0000313" key="2">
    <source>
        <dbReference type="Proteomes" id="UP000694044"/>
    </source>
</evidence>
<organism evidence="1 2">
    <name type="scientific">Phytophthora pseudosyringae</name>
    <dbReference type="NCBI Taxonomy" id="221518"/>
    <lineage>
        <taxon>Eukaryota</taxon>
        <taxon>Sar</taxon>
        <taxon>Stramenopiles</taxon>
        <taxon>Oomycota</taxon>
        <taxon>Peronosporomycetes</taxon>
        <taxon>Peronosporales</taxon>
        <taxon>Peronosporaceae</taxon>
        <taxon>Phytophthora</taxon>
    </lineage>
</organism>
<gene>
    <name evidence="1" type="ORF">PHYPSEUDO_011119</name>
</gene>
<accession>A0A8T1V8T9</accession>
<proteinExistence type="predicted"/>
<reference evidence="1" key="1">
    <citation type="submission" date="2021-02" db="EMBL/GenBank/DDBJ databases">
        <authorList>
            <person name="Palmer J.M."/>
        </authorList>
    </citation>
    <scope>NUCLEOTIDE SEQUENCE</scope>
    <source>
        <strain evidence="1">SCRP734</strain>
    </source>
</reference>
<sequence>MSAAFPFVGPCAWPSSQCHSKPSLPHRCIVSSADPFARLENALWSVFHCRSNGSLAAVLTSLWEIWSLQPTLHHRVLTSRSALVKVVVLRILRAARSIGSLPIDQLARVAHCSSWLILHSRLTPAFCFSLTCSAYAVAIALLDRE</sequence>
<name>A0A8T1V8T9_9STRA</name>
<comment type="caution">
    <text evidence="1">The sequence shown here is derived from an EMBL/GenBank/DDBJ whole genome shotgun (WGS) entry which is preliminary data.</text>
</comment>
<evidence type="ECO:0000313" key="1">
    <source>
        <dbReference type="EMBL" id="KAG7377712.1"/>
    </source>
</evidence>
<dbReference type="EMBL" id="JAGDFM010000490">
    <property type="protein sequence ID" value="KAG7377712.1"/>
    <property type="molecule type" value="Genomic_DNA"/>
</dbReference>
<dbReference type="OrthoDB" id="10555284at2759"/>
<dbReference type="Proteomes" id="UP000694044">
    <property type="component" value="Unassembled WGS sequence"/>
</dbReference>
<dbReference type="AlphaFoldDB" id="A0A8T1V8T9"/>
<keyword evidence="2" id="KW-1185">Reference proteome</keyword>